<dbReference type="PANTHER" id="PTHR11088">
    <property type="entry name" value="TRNA DIMETHYLALLYLTRANSFERASE"/>
    <property type="match status" value="1"/>
</dbReference>
<comment type="catalytic activity">
    <reaction evidence="9 10 11">
        <text>adenosine(37) in tRNA + dimethylallyl diphosphate = N(6)-dimethylallyladenosine(37) in tRNA + diphosphate</text>
        <dbReference type="Rhea" id="RHEA:26482"/>
        <dbReference type="Rhea" id="RHEA-COMP:10162"/>
        <dbReference type="Rhea" id="RHEA-COMP:10375"/>
        <dbReference type="ChEBI" id="CHEBI:33019"/>
        <dbReference type="ChEBI" id="CHEBI:57623"/>
        <dbReference type="ChEBI" id="CHEBI:74411"/>
        <dbReference type="ChEBI" id="CHEBI:74415"/>
        <dbReference type="EC" id="2.5.1.75"/>
    </reaction>
</comment>
<evidence type="ECO:0000256" key="3">
    <source>
        <dbReference type="ARBA" id="ARBA00005842"/>
    </source>
</evidence>
<evidence type="ECO:0000256" key="8">
    <source>
        <dbReference type="ARBA" id="ARBA00022842"/>
    </source>
</evidence>
<comment type="similarity">
    <text evidence="3 10 13">Belongs to the IPP transferase family.</text>
</comment>
<evidence type="ECO:0000313" key="14">
    <source>
        <dbReference type="EMBL" id="QFT25113.1"/>
    </source>
</evidence>
<feature type="region of interest" description="Interaction with substrate tRNA" evidence="10">
    <location>
        <begin position="243"/>
        <end position="248"/>
    </location>
</feature>
<dbReference type="FunFam" id="1.10.20.140:FF:000001">
    <property type="entry name" value="tRNA dimethylallyltransferase"/>
    <property type="match status" value="1"/>
</dbReference>
<comment type="cofactor">
    <cofactor evidence="1 10">
        <name>Mg(2+)</name>
        <dbReference type="ChEBI" id="CHEBI:18420"/>
    </cofactor>
</comment>
<dbReference type="HAMAP" id="MF_00185">
    <property type="entry name" value="IPP_trans"/>
    <property type="match status" value="1"/>
</dbReference>
<evidence type="ECO:0000256" key="4">
    <source>
        <dbReference type="ARBA" id="ARBA00022679"/>
    </source>
</evidence>
<feature type="binding site" evidence="10">
    <location>
        <begin position="15"/>
        <end position="20"/>
    </location>
    <ligand>
        <name>substrate</name>
    </ligand>
</feature>
<proteinExistence type="inferred from homology"/>
<feature type="region of interest" description="Interaction with substrate tRNA" evidence="10">
    <location>
        <begin position="38"/>
        <end position="41"/>
    </location>
</feature>
<evidence type="ECO:0000313" key="15">
    <source>
        <dbReference type="Proteomes" id="UP000326936"/>
    </source>
</evidence>
<dbReference type="OrthoDB" id="9776390at2"/>
<accession>A0A5P9CGY6</accession>
<dbReference type="PANTHER" id="PTHR11088:SF60">
    <property type="entry name" value="TRNA DIMETHYLALLYLTRANSFERASE"/>
    <property type="match status" value="1"/>
</dbReference>
<evidence type="ECO:0000256" key="11">
    <source>
        <dbReference type="RuleBase" id="RU003783"/>
    </source>
</evidence>
<dbReference type="Proteomes" id="UP000326936">
    <property type="component" value="Chromosome"/>
</dbReference>
<reference evidence="14 15" key="1">
    <citation type="submission" date="2019-10" db="EMBL/GenBank/DDBJ databases">
        <title>Complete genome sequence of Vibrio sp. strain THAF100, isolated from non-filtered water from the water column of tank 6 of a marine aquarium containing stony-coral fragments. Water maintained at 26 degree C.</title>
        <authorList>
            <person name="Ruckert C."/>
            <person name="Franco A."/>
            <person name="Kalinowski J."/>
            <person name="Glaeser S."/>
        </authorList>
    </citation>
    <scope>NUCLEOTIDE SEQUENCE [LARGE SCALE GENOMIC DNA]</scope>
    <source>
        <strain evidence="14 15">THAF100</strain>
    </source>
</reference>
<dbReference type="KEGG" id="vaq:FIV01_01440"/>
<dbReference type="GO" id="GO:0005524">
    <property type="term" value="F:ATP binding"/>
    <property type="evidence" value="ECO:0007669"/>
    <property type="project" value="UniProtKB-UniRule"/>
</dbReference>
<evidence type="ECO:0000256" key="12">
    <source>
        <dbReference type="RuleBase" id="RU003784"/>
    </source>
</evidence>
<keyword evidence="6 10" id="KW-0547">Nucleotide-binding</keyword>
<evidence type="ECO:0000256" key="9">
    <source>
        <dbReference type="ARBA" id="ARBA00049563"/>
    </source>
</evidence>
<feature type="region of interest" description="Interaction with substrate tRNA" evidence="10">
    <location>
        <begin position="276"/>
        <end position="283"/>
    </location>
</feature>
<dbReference type="SUPFAM" id="SSF52540">
    <property type="entry name" value="P-loop containing nucleoside triphosphate hydrolases"/>
    <property type="match status" value="1"/>
</dbReference>
<feature type="region of interest" description="Interaction with substrate tRNA" evidence="10">
    <location>
        <begin position="162"/>
        <end position="166"/>
    </location>
</feature>
<dbReference type="InterPro" id="IPR039657">
    <property type="entry name" value="Dimethylallyltransferase"/>
</dbReference>
<feature type="site" description="Interaction with substrate tRNA" evidence="10">
    <location>
        <position position="104"/>
    </location>
</feature>
<dbReference type="InterPro" id="IPR027417">
    <property type="entry name" value="P-loop_NTPase"/>
</dbReference>
<dbReference type="Pfam" id="PF01715">
    <property type="entry name" value="IPPT"/>
    <property type="match status" value="1"/>
</dbReference>
<evidence type="ECO:0000256" key="1">
    <source>
        <dbReference type="ARBA" id="ARBA00001946"/>
    </source>
</evidence>
<dbReference type="Gene3D" id="3.40.50.300">
    <property type="entry name" value="P-loop containing nucleotide triphosphate hydrolases"/>
    <property type="match status" value="1"/>
</dbReference>
<evidence type="ECO:0000256" key="10">
    <source>
        <dbReference type="HAMAP-Rule" id="MF_00185"/>
    </source>
</evidence>
<protein>
    <recommendedName>
        <fullName evidence="10">tRNA dimethylallyltransferase</fullName>
        <ecNumber evidence="10">2.5.1.75</ecNumber>
    </recommendedName>
    <alternativeName>
        <fullName evidence="10">Dimethylallyl diphosphate:tRNA dimethylallyltransferase</fullName>
        <shortName evidence="10">DMAPP:tRNA dimethylallyltransferase</shortName>
        <shortName evidence="10">DMATase</shortName>
    </alternativeName>
    <alternativeName>
        <fullName evidence="10">Isopentenyl-diphosphate:tRNA isopentenyltransferase</fullName>
        <shortName evidence="10">IPP transferase</shortName>
        <shortName evidence="10">IPPT</shortName>
        <shortName evidence="10">IPTase</shortName>
    </alternativeName>
</protein>
<dbReference type="EC" id="2.5.1.75" evidence="10"/>
<comment type="function">
    <text evidence="2 10 12">Catalyzes the transfer of a dimethylallyl group onto the adenine at position 37 in tRNAs that read codons beginning with uridine, leading to the formation of N6-(dimethylallyl)adenosine (i(6)A).</text>
</comment>
<keyword evidence="8 10" id="KW-0460">Magnesium</keyword>
<dbReference type="GO" id="GO:0006400">
    <property type="term" value="P:tRNA modification"/>
    <property type="evidence" value="ECO:0007669"/>
    <property type="project" value="TreeGrafter"/>
</dbReference>
<dbReference type="GO" id="GO:0052381">
    <property type="term" value="F:tRNA dimethylallyltransferase activity"/>
    <property type="evidence" value="ECO:0007669"/>
    <property type="project" value="UniProtKB-UniRule"/>
</dbReference>
<evidence type="ECO:0000256" key="5">
    <source>
        <dbReference type="ARBA" id="ARBA00022694"/>
    </source>
</evidence>
<evidence type="ECO:0000256" key="6">
    <source>
        <dbReference type="ARBA" id="ARBA00022741"/>
    </source>
</evidence>
<keyword evidence="7 10" id="KW-0067">ATP-binding</keyword>
<evidence type="ECO:0000256" key="7">
    <source>
        <dbReference type="ARBA" id="ARBA00022840"/>
    </source>
</evidence>
<keyword evidence="4 10" id="KW-0808">Transferase</keyword>
<keyword evidence="15" id="KW-1185">Reference proteome</keyword>
<evidence type="ECO:0000256" key="2">
    <source>
        <dbReference type="ARBA" id="ARBA00003213"/>
    </source>
</evidence>
<gene>
    <name evidence="10 14" type="primary">miaA</name>
    <name evidence="14" type="ORF">FIV01_01440</name>
</gene>
<dbReference type="NCBIfam" id="TIGR00174">
    <property type="entry name" value="miaA"/>
    <property type="match status" value="1"/>
</dbReference>
<organism evidence="14 15">
    <name type="scientific">Vibrio aquimaris</name>
    <dbReference type="NCBI Taxonomy" id="2587862"/>
    <lineage>
        <taxon>Bacteria</taxon>
        <taxon>Pseudomonadati</taxon>
        <taxon>Pseudomonadota</taxon>
        <taxon>Gammaproteobacteria</taxon>
        <taxon>Vibrionales</taxon>
        <taxon>Vibrionaceae</taxon>
        <taxon>Vibrio</taxon>
    </lineage>
</organism>
<evidence type="ECO:0000256" key="13">
    <source>
        <dbReference type="RuleBase" id="RU003785"/>
    </source>
</evidence>
<name>A0A5P9CGY6_9VIBR</name>
<sequence>MTKELPLALFLMGPTASGKTDLAIRLRKQFPVEIISVDSALIYKGMDIGTAKPSSDELLKAPHRLIDILEPTEAYSAADFRHDALNEMRIISQQGKIPLLVGGTMLYYKALLEGLSPLPAANVEIRQQIEQEALTHGWDVLHDQLKQIDPVAAERIHPNDPQRLSRALEVYRISGKTLTELTQTKGDSLPYRVRQFAIAPKERSELHRRIELRFDQMMKAGFEQEVKALYARQDLHPDLPSIRCVGYRQMWEYLDGNSTLVEAIFKGICATRQLAKRQITWLRSWDNLTWLDSENIEQAFETVSNTIVSDGFSCV</sequence>
<dbReference type="Gene3D" id="1.10.20.140">
    <property type="match status" value="1"/>
</dbReference>
<dbReference type="InterPro" id="IPR018022">
    <property type="entry name" value="IPT"/>
</dbReference>
<feature type="binding site" evidence="10">
    <location>
        <begin position="13"/>
        <end position="20"/>
    </location>
    <ligand>
        <name>ATP</name>
        <dbReference type="ChEBI" id="CHEBI:30616"/>
    </ligand>
</feature>
<comment type="subunit">
    <text evidence="10">Monomer.</text>
</comment>
<keyword evidence="5 10" id="KW-0819">tRNA processing</keyword>
<feature type="site" description="Interaction with substrate tRNA" evidence="10">
    <location>
        <position position="126"/>
    </location>
</feature>
<dbReference type="EMBL" id="CP045350">
    <property type="protein sequence ID" value="QFT25113.1"/>
    <property type="molecule type" value="Genomic_DNA"/>
</dbReference>
<dbReference type="RefSeq" id="WP_152429416.1">
    <property type="nucleotide sequence ID" value="NZ_CBCSDK010000032.1"/>
</dbReference>
<dbReference type="AlphaFoldDB" id="A0A5P9CGY6"/>